<dbReference type="EMBL" id="GGEC01064344">
    <property type="protein sequence ID" value="MBX44828.1"/>
    <property type="molecule type" value="Transcribed_RNA"/>
</dbReference>
<evidence type="ECO:0000256" key="1">
    <source>
        <dbReference type="SAM" id="Phobius"/>
    </source>
</evidence>
<evidence type="ECO:0000313" key="2">
    <source>
        <dbReference type="EMBL" id="MBX44828.1"/>
    </source>
</evidence>
<keyword evidence="1" id="KW-0472">Membrane</keyword>
<proteinExistence type="predicted"/>
<feature type="transmembrane region" description="Helical" evidence="1">
    <location>
        <begin position="7"/>
        <end position="29"/>
    </location>
</feature>
<reference evidence="2" key="1">
    <citation type="submission" date="2018-02" db="EMBL/GenBank/DDBJ databases">
        <title>Rhizophora mucronata_Transcriptome.</title>
        <authorList>
            <person name="Meera S.P."/>
            <person name="Sreeshan A."/>
            <person name="Augustine A."/>
        </authorList>
    </citation>
    <scope>NUCLEOTIDE SEQUENCE</scope>
    <source>
        <tissue evidence="2">Leaf</tissue>
    </source>
</reference>
<name>A0A2P2NQN5_RHIMU</name>
<keyword evidence="1" id="KW-0812">Transmembrane</keyword>
<sequence length="30" mass="3588">MLKWKALCLKITFFFFLTILLCLFSAKFLS</sequence>
<keyword evidence="1" id="KW-1133">Transmembrane helix</keyword>
<dbReference type="AlphaFoldDB" id="A0A2P2NQN5"/>
<organism evidence="2">
    <name type="scientific">Rhizophora mucronata</name>
    <name type="common">Asiatic mangrove</name>
    <dbReference type="NCBI Taxonomy" id="61149"/>
    <lineage>
        <taxon>Eukaryota</taxon>
        <taxon>Viridiplantae</taxon>
        <taxon>Streptophyta</taxon>
        <taxon>Embryophyta</taxon>
        <taxon>Tracheophyta</taxon>
        <taxon>Spermatophyta</taxon>
        <taxon>Magnoliopsida</taxon>
        <taxon>eudicotyledons</taxon>
        <taxon>Gunneridae</taxon>
        <taxon>Pentapetalae</taxon>
        <taxon>rosids</taxon>
        <taxon>fabids</taxon>
        <taxon>Malpighiales</taxon>
        <taxon>Rhizophoraceae</taxon>
        <taxon>Rhizophora</taxon>
    </lineage>
</organism>
<protein>
    <submittedName>
        <fullName evidence="2">Uncharacterized protein</fullName>
    </submittedName>
</protein>
<accession>A0A2P2NQN5</accession>